<gene>
    <name evidence="3" type="ORF">CGI_10023800</name>
</gene>
<dbReference type="HOGENOM" id="CLU_1350057_0_0_1"/>
<feature type="compositionally biased region" description="Basic and acidic residues" evidence="1">
    <location>
        <begin position="48"/>
        <end position="59"/>
    </location>
</feature>
<feature type="signal peptide" evidence="2">
    <location>
        <begin position="1"/>
        <end position="20"/>
    </location>
</feature>
<proteinExistence type="predicted"/>
<dbReference type="EMBL" id="JH823229">
    <property type="protein sequence ID" value="EKC29410.1"/>
    <property type="molecule type" value="Genomic_DNA"/>
</dbReference>
<evidence type="ECO:0000256" key="1">
    <source>
        <dbReference type="SAM" id="MobiDB-lite"/>
    </source>
</evidence>
<evidence type="ECO:0000313" key="3">
    <source>
        <dbReference type="EMBL" id="EKC29410.1"/>
    </source>
</evidence>
<dbReference type="AlphaFoldDB" id="K1QKT5"/>
<feature type="region of interest" description="Disordered" evidence="1">
    <location>
        <begin position="25"/>
        <end position="72"/>
    </location>
</feature>
<keyword evidence="2" id="KW-0732">Signal</keyword>
<feature type="compositionally biased region" description="Polar residues" evidence="1">
    <location>
        <begin position="34"/>
        <end position="46"/>
    </location>
</feature>
<accession>K1QKT5</accession>
<name>K1QKT5_MAGGI</name>
<evidence type="ECO:0000256" key="2">
    <source>
        <dbReference type="SAM" id="SignalP"/>
    </source>
</evidence>
<feature type="chain" id="PRO_5043422073" evidence="2">
    <location>
        <begin position="21"/>
        <end position="203"/>
    </location>
</feature>
<organism evidence="3">
    <name type="scientific">Magallana gigas</name>
    <name type="common">Pacific oyster</name>
    <name type="synonym">Crassostrea gigas</name>
    <dbReference type="NCBI Taxonomy" id="29159"/>
    <lineage>
        <taxon>Eukaryota</taxon>
        <taxon>Metazoa</taxon>
        <taxon>Spiralia</taxon>
        <taxon>Lophotrochozoa</taxon>
        <taxon>Mollusca</taxon>
        <taxon>Bivalvia</taxon>
        <taxon>Autobranchia</taxon>
        <taxon>Pteriomorphia</taxon>
        <taxon>Ostreida</taxon>
        <taxon>Ostreoidea</taxon>
        <taxon>Ostreidae</taxon>
        <taxon>Magallana</taxon>
    </lineage>
</organism>
<dbReference type="InParanoid" id="K1QKT5"/>
<reference evidence="3" key="1">
    <citation type="journal article" date="2012" name="Nature">
        <title>The oyster genome reveals stress adaptation and complexity of shell formation.</title>
        <authorList>
            <person name="Zhang G."/>
            <person name="Fang X."/>
            <person name="Guo X."/>
            <person name="Li L."/>
            <person name="Luo R."/>
            <person name="Xu F."/>
            <person name="Yang P."/>
            <person name="Zhang L."/>
            <person name="Wang X."/>
            <person name="Qi H."/>
            <person name="Xiong Z."/>
            <person name="Que H."/>
            <person name="Xie Y."/>
            <person name="Holland P.W."/>
            <person name="Paps J."/>
            <person name="Zhu Y."/>
            <person name="Wu F."/>
            <person name="Chen Y."/>
            <person name="Wang J."/>
            <person name="Peng C."/>
            <person name="Meng J."/>
            <person name="Yang L."/>
            <person name="Liu J."/>
            <person name="Wen B."/>
            <person name="Zhang N."/>
            <person name="Huang Z."/>
            <person name="Zhu Q."/>
            <person name="Feng Y."/>
            <person name="Mount A."/>
            <person name="Hedgecock D."/>
            <person name="Xu Z."/>
            <person name="Liu Y."/>
            <person name="Domazet-Loso T."/>
            <person name="Du Y."/>
            <person name="Sun X."/>
            <person name="Zhang S."/>
            <person name="Liu B."/>
            <person name="Cheng P."/>
            <person name="Jiang X."/>
            <person name="Li J."/>
            <person name="Fan D."/>
            <person name="Wang W."/>
            <person name="Fu W."/>
            <person name="Wang T."/>
            <person name="Wang B."/>
            <person name="Zhang J."/>
            <person name="Peng Z."/>
            <person name="Li Y."/>
            <person name="Li N."/>
            <person name="Wang J."/>
            <person name="Chen M."/>
            <person name="He Y."/>
            <person name="Tan F."/>
            <person name="Song X."/>
            <person name="Zheng Q."/>
            <person name="Huang R."/>
            <person name="Yang H."/>
            <person name="Du X."/>
            <person name="Chen L."/>
            <person name="Yang M."/>
            <person name="Gaffney P.M."/>
            <person name="Wang S."/>
            <person name="Luo L."/>
            <person name="She Z."/>
            <person name="Ming Y."/>
            <person name="Huang W."/>
            <person name="Zhang S."/>
            <person name="Huang B."/>
            <person name="Zhang Y."/>
            <person name="Qu T."/>
            <person name="Ni P."/>
            <person name="Miao G."/>
            <person name="Wang J."/>
            <person name="Wang Q."/>
            <person name="Steinberg C.E."/>
            <person name="Wang H."/>
            <person name="Li N."/>
            <person name="Qian L."/>
            <person name="Zhang G."/>
            <person name="Li Y."/>
            <person name="Yang H."/>
            <person name="Liu X."/>
            <person name="Wang J."/>
            <person name="Yin Y."/>
            <person name="Wang J."/>
        </authorList>
    </citation>
    <scope>NUCLEOTIDE SEQUENCE [LARGE SCALE GENOMIC DNA]</scope>
    <source>
        <strain evidence="3">05x7-T-G4-1.051#20</strain>
    </source>
</reference>
<protein>
    <submittedName>
        <fullName evidence="3">Uncharacterized protein</fullName>
    </submittedName>
</protein>
<feature type="compositionally biased region" description="Polar residues" evidence="1">
    <location>
        <begin position="60"/>
        <end position="72"/>
    </location>
</feature>
<sequence>MCKTVFPVAFGLGMLWYILKKGTQNTKQEDQKKANTSVKKSAQEPDNLQDKFDPGDGNRRLSNATVTKSNSQAAQYNENTTYDRIDYGNLREHDVEKDIGPCNIQDTVSNQLHSEKHDGLLLYAKEDKPLVMDLHQKLVSNLGKYIDNLNIVLYDEFAPEVQSYFKTTGQSLYVATKRSIEGLNFDVNLASSYGNSEIFGSKM</sequence>